<proteinExistence type="predicted"/>
<gene>
    <name evidence="3" type="ORF">I590_02087</name>
    <name evidence="2" type="ORF">UAK_02145</name>
</gene>
<feature type="domain" description="N-acetyltransferase" evidence="1">
    <location>
        <begin position="1"/>
        <end position="78"/>
    </location>
</feature>
<evidence type="ECO:0000313" key="5">
    <source>
        <dbReference type="Proteomes" id="UP000014158"/>
    </source>
</evidence>
<dbReference type="Gene3D" id="3.40.630.30">
    <property type="match status" value="1"/>
</dbReference>
<reference evidence="3 5" key="2">
    <citation type="submission" date="2013-03" db="EMBL/GenBank/DDBJ databases">
        <title>The Genome Sequence of Enterococcus raffinosus ATCC_49464 (PacBio/Illumina hybrid assembly).</title>
        <authorList>
            <consortium name="The Broad Institute Genomics Platform"/>
            <consortium name="The Broad Institute Genome Sequencing Center for Infectious Disease"/>
            <person name="Earl A."/>
            <person name="Russ C."/>
            <person name="Gilmore M."/>
            <person name="Surin D."/>
            <person name="Walker B."/>
            <person name="Young S."/>
            <person name="Zeng Q."/>
            <person name="Gargeya S."/>
            <person name="Fitzgerald M."/>
            <person name="Haas B."/>
            <person name="Abouelleil A."/>
            <person name="Allen A.W."/>
            <person name="Alvarado L."/>
            <person name="Arachchi H.M."/>
            <person name="Berlin A.M."/>
            <person name="Chapman S.B."/>
            <person name="Gainer-Dewar J."/>
            <person name="Goldberg J."/>
            <person name="Griggs A."/>
            <person name="Gujja S."/>
            <person name="Hansen M."/>
            <person name="Howarth C."/>
            <person name="Imamovic A."/>
            <person name="Ireland A."/>
            <person name="Larimer J."/>
            <person name="McCowan C."/>
            <person name="Murphy C."/>
            <person name="Pearson M."/>
            <person name="Poon T.W."/>
            <person name="Priest M."/>
            <person name="Roberts A."/>
            <person name="Saif S."/>
            <person name="Shea T."/>
            <person name="Sisk P."/>
            <person name="Sykes S."/>
            <person name="Wortman J."/>
            <person name="Nusbaum C."/>
            <person name="Birren B."/>
        </authorList>
    </citation>
    <scope>NUCLEOTIDE SEQUENCE [LARGE SCALE GENOMIC DNA]</scope>
    <source>
        <strain evidence="3 5">ATCC 49464</strain>
    </source>
</reference>
<dbReference type="GO" id="GO:0016747">
    <property type="term" value="F:acyltransferase activity, transferring groups other than amino-acyl groups"/>
    <property type="evidence" value="ECO:0007669"/>
    <property type="project" value="InterPro"/>
</dbReference>
<dbReference type="Proteomes" id="UP000013877">
    <property type="component" value="Unassembled WGS sequence"/>
</dbReference>
<evidence type="ECO:0000313" key="2">
    <source>
        <dbReference type="EMBL" id="EOH78329.1"/>
    </source>
</evidence>
<dbReference type="PROSITE" id="PS51186">
    <property type="entry name" value="GNAT"/>
    <property type="match status" value="1"/>
</dbReference>
<dbReference type="InterPro" id="IPR051531">
    <property type="entry name" value="N-acetyltransferase"/>
</dbReference>
<dbReference type="Proteomes" id="UP000014158">
    <property type="component" value="Unassembled WGS sequence"/>
</dbReference>
<comment type="caution">
    <text evidence="2">The sequence shown here is derived from an EMBL/GenBank/DDBJ whole genome shotgun (WGS) entry which is preliminary data.</text>
</comment>
<keyword evidence="5" id="KW-1185">Reference proteome</keyword>
<protein>
    <recommendedName>
        <fullName evidence="1">N-acetyltransferase domain-containing protein</fullName>
    </recommendedName>
</protein>
<evidence type="ECO:0000259" key="1">
    <source>
        <dbReference type="PROSITE" id="PS51186"/>
    </source>
</evidence>
<reference evidence="2 4" key="1">
    <citation type="submission" date="2013-02" db="EMBL/GenBank/DDBJ databases">
        <title>The Genome Sequence of Enterococcus raffinosus ATCC_49464.</title>
        <authorList>
            <consortium name="The Broad Institute Genome Sequencing Platform"/>
            <consortium name="The Broad Institute Genome Sequencing Center for Infectious Disease"/>
            <person name="Earl A.M."/>
            <person name="Gilmore M.S."/>
            <person name="Lebreton F."/>
            <person name="Walker B."/>
            <person name="Young S.K."/>
            <person name="Zeng Q."/>
            <person name="Gargeya S."/>
            <person name="Fitzgerald M."/>
            <person name="Haas B."/>
            <person name="Abouelleil A."/>
            <person name="Alvarado L."/>
            <person name="Arachchi H.M."/>
            <person name="Berlin A.M."/>
            <person name="Chapman S.B."/>
            <person name="Dewar J."/>
            <person name="Goldberg J."/>
            <person name="Griggs A."/>
            <person name="Gujja S."/>
            <person name="Hansen M."/>
            <person name="Howarth C."/>
            <person name="Imamovic A."/>
            <person name="Larimer J."/>
            <person name="McCowan C."/>
            <person name="Murphy C."/>
            <person name="Neiman D."/>
            <person name="Pearson M."/>
            <person name="Priest M."/>
            <person name="Roberts A."/>
            <person name="Saif S."/>
            <person name="Shea T."/>
            <person name="Sisk P."/>
            <person name="Sykes S."/>
            <person name="Wortman J."/>
            <person name="Nusbaum C."/>
            <person name="Birren B."/>
        </authorList>
    </citation>
    <scope>NUCLEOTIDE SEQUENCE [LARGE SCALE GENOMIC DNA]</scope>
    <source>
        <strain evidence="2 4">ATCC 49464</strain>
    </source>
</reference>
<sequence length="82" mass="9665">MLEIGYLFQRAFWHKGYASEAAMACKNYAFEMLQADEFFSIIRDTNVPSQRVAERNGMTRCGEFIKHYRGIDMPHYVYSVQK</sequence>
<organism evidence="2 4">
    <name type="scientific">Enterococcus raffinosus ATCC 49464</name>
    <dbReference type="NCBI Taxonomy" id="1158602"/>
    <lineage>
        <taxon>Bacteria</taxon>
        <taxon>Bacillati</taxon>
        <taxon>Bacillota</taxon>
        <taxon>Bacilli</taxon>
        <taxon>Lactobacillales</taxon>
        <taxon>Enterococcaceae</taxon>
        <taxon>Enterococcus</taxon>
    </lineage>
</organism>
<dbReference type="EMBL" id="AJAL01000011">
    <property type="protein sequence ID" value="EOH78329.1"/>
    <property type="molecule type" value="Genomic_DNA"/>
</dbReference>
<dbReference type="PANTHER" id="PTHR43792">
    <property type="entry name" value="GNAT FAMILY, PUTATIVE (AFU_ORTHOLOGUE AFUA_3G00765)-RELATED-RELATED"/>
    <property type="match status" value="1"/>
</dbReference>
<dbReference type="AlphaFoldDB" id="R2RQR2"/>
<dbReference type="InterPro" id="IPR016181">
    <property type="entry name" value="Acyl_CoA_acyltransferase"/>
</dbReference>
<dbReference type="PATRIC" id="fig|1158602.3.peg.2137"/>
<dbReference type="PANTHER" id="PTHR43792:SF1">
    <property type="entry name" value="N-ACETYLTRANSFERASE DOMAIN-CONTAINING PROTEIN"/>
    <property type="match status" value="1"/>
</dbReference>
<dbReference type="InterPro" id="IPR000182">
    <property type="entry name" value="GNAT_dom"/>
</dbReference>
<dbReference type="Pfam" id="PF13302">
    <property type="entry name" value="Acetyltransf_3"/>
    <property type="match status" value="1"/>
</dbReference>
<dbReference type="HOGENOM" id="CLU_013985_40_4_9"/>
<dbReference type="eggNOG" id="COG1670">
    <property type="taxonomic scope" value="Bacteria"/>
</dbReference>
<name>R2RQR2_9ENTE</name>
<dbReference type="SUPFAM" id="SSF55729">
    <property type="entry name" value="Acyl-CoA N-acyltransferases (Nat)"/>
    <property type="match status" value="1"/>
</dbReference>
<dbReference type="EMBL" id="ASWF01000003">
    <property type="protein sequence ID" value="EOT75266.1"/>
    <property type="molecule type" value="Genomic_DNA"/>
</dbReference>
<evidence type="ECO:0000313" key="4">
    <source>
        <dbReference type="Proteomes" id="UP000013877"/>
    </source>
</evidence>
<evidence type="ECO:0000313" key="3">
    <source>
        <dbReference type="EMBL" id="EOT75266.1"/>
    </source>
</evidence>
<accession>R2RQR2</accession>